<feature type="region of interest" description="Disordered" evidence="13">
    <location>
        <begin position="303"/>
        <end position="373"/>
    </location>
</feature>
<organism evidence="16 17">
    <name type="scientific">Hesseltinella vesiculosa</name>
    <dbReference type="NCBI Taxonomy" id="101127"/>
    <lineage>
        <taxon>Eukaryota</taxon>
        <taxon>Fungi</taxon>
        <taxon>Fungi incertae sedis</taxon>
        <taxon>Mucoromycota</taxon>
        <taxon>Mucoromycotina</taxon>
        <taxon>Mucoromycetes</taxon>
        <taxon>Mucorales</taxon>
        <taxon>Cunninghamellaceae</taxon>
        <taxon>Hesseltinella</taxon>
    </lineage>
</organism>
<evidence type="ECO:0000259" key="15">
    <source>
        <dbReference type="PROSITE" id="PS50222"/>
    </source>
</evidence>
<feature type="domain" description="EF-hand" evidence="15">
    <location>
        <begin position="615"/>
        <end position="650"/>
    </location>
</feature>
<keyword evidence="17" id="KW-1185">Reference proteome</keyword>
<accession>A0A1X2G2L5</accession>
<feature type="compositionally biased region" description="Low complexity" evidence="13">
    <location>
        <begin position="346"/>
        <end position="367"/>
    </location>
</feature>
<feature type="chain" id="PRO_5023383833" description="Phosphatidylserine decarboxylase 2 beta chain" evidence="12">
    <location>
        <begin position="1"/>
        <end position="1229"/>
    </location>
</feature>
<dbReference type="UniPathway" id="UPA00558">
    <property type="reaction ID" value="UER00616"/>
</dbReference>
<gene>
    <name evidence="12" type="primary">PSD2</name>
    <name evidence="16" type="ORF">DM01DRAFT_1340909</name>
</gene>
<dbReference type="SMART" id="SM00239">
    <property type="entry name" value="C2"/>
    <property type="match status" value="2"/>
</dbReference>
<keyword evidence="10 12" id="KW-1208">Phospholipid metabolism</keyword>
<dbReference type="InterPro" id="IPR018247">
    <property type="entry name" value="EF_Hand_1_Ca_BS"/>
</dbReference>
<comment type="cofactor">
    <cofactor evidence="12">
        <name>pyruvate</name>
        <dbReference type="ChEBI" id="CHEBI:15361"/>
    </cofactor>
    <text evidence="12">Binds 1 pyruvoyl group covalently per subunit.</text>
</comment>
<keyword evidence="2 12" id="KW-0444">Lipid biosynthesis</keyword>
<dbReference type="SUPFAM" id="SSF47473">
    <property type="entry name" value="EF-hand"/>
    <property type="match status" value="1"/>
</dbReference>
<comment type="pathway">
    <text evidence="12">Phospholipid metabolism; phosphatidylethanolamine biosynthesis; phosphatidylethanolamine from CDP-diacylglycerol: step 2/2.</text>
</comment>
<keyword evidence="12" id="KW-0967">Endosome</keyword>
<dbReference type="OrthoDB" id="5973539at2759"/>
<dbReference type="InterPro" id="IPR003817">
    <property type="entry name" value="PS_Dcarbxylase"/>
</dbReference>
<dbReference type="PANTHER" id="PTHR10067">
    <property type="entry name" value="PHOSPHATIDYLSERINE DECARBOXYLASE"/>
    <property type="match status" value="1"/>
</dbReference>
<dbReference type="PROSITE" id="PS00018">
    <property type="entry name" value="EF_HAND_1"/>
    <property type="match status" value="1"/>
</dbReference>
<evidence type="ECO:0000256" key="10">
    <source>
        <dbReference type="ARBA" id="ARBA00023264"/>
    </source>
</evidence>
<keyword evidence="12" id="KW-0333">Golgi apparatus</keyword>
<evidence type="ECO:0000256" key="7">
    <source>
        <dbReference type="ARBA" id="ARBA00023145"/>
    </source>
</evidence>
<comment type="similarity">
    <text evidence="12">Belongs to the phosphatidylserine decarboxylase family. PSD-B subfamily. Eukaryotic type II sub-subfamily.</text>
</comment>
<comment type="function">
    <text evidence="12">Catalyzes the formation of phosphatidylethanolamine (PtdEtn) from phosphatidylserine (PtdSer). Plays a central role in phospholipid metabolism and in the interorganelle trafficking of phosphatidylserine.</text>
</comment>
<feature type="domain" description="C2" evidence="14">
    <location>
        <begin position="377"/>
        <end position="499"/>
    </location>
</feature>
<dbReference type="InterPro" id="IPR033179">
    <property type="entry name" value="PSD_type2_pro"/>
</dbReference>
<sequence length="1276" mass="142148">MADGKNPSSLPERIPHTPGIPDASSSLSPSQDSFNAAQSPALSTDPIDSVTSPSSKRRLGLFPRSNSQKWLHKAQHKRQQQKIGAWDDVPLDPSKLIIRFSLMSARHLANHESSCNPYAIISCAGQRQRTHAIKQTYDPEWSTTFDFPLDAILGRRRRQISLTQGVAITLCSKDRFKSVFLGQCRLSLQDLMPFHAPNNQPTWYNIQRQRQRQRFALRRSKQLQDPSEAGEVYMKMGVTVKPEFLATNMEESPSTMDPVAKEIEDVEKTWSLVWQRLTSLPLSSSSDNNHGESLDLDALQLTEDDSESSDRAVRPPPDPVLSPGDDATSGTPTPPPRRRFRRKQKTSASLSSASPATITSAASPTPSTKKRHRLRLRRRQKELIAEFKSDVVGIMFLEICHANDLPPEKNVTRTSFDMDPFVIVTFGASTFRTRSIRHNLNPVWNEKLFFHVRRNEANYSVKFTVYDKDKFSGNDLVASYTIPILQLIEQFKNDDAQTSSTTASHTIAIPSSSSSSSSSTTTSTALPTAFPTMVTTSPGPSSMMMASSVSSSSSVASTMTPPAATASTANDPSRAIDEQMGKETFPLTMAKQSKWQDKHQPTLTIRAKFIPYVEIRRLFWLALAKTYDIDENGTMSKLEVQAMLESLGSTISEQTLDKFWRRHHKDPNNDADEITMEQLAESLEDFMLAAEIGPSANDEGELDLDEDEDEDDEGLVVRGHRSSGLHEQHHLIAPEEVETTDSEEDDLLFTDALESSISEDDGDEMDDDEMDDDMNVEALRDARDVQYGGSASPVILSSSLSFNNLQGLAHESATPALSPSHRLQPSNVSISSSHSTPTSSSTPNVSSAGLSSSLKLLHPSPLRHRVPSPISSPPSSSRSPPMQDTTPPIIGEKLIRLKECPICHRPNLSRRGQMDIVTHVATCAANDWTTVDRFLMGNFITEQYAQRKWFVKLVSKVGYGRYVPGRNNANIIVQDRQTGQLVEERMSVYIRLGMRLVYKGMKTGIQSKTAKRILTNLTLRQGRRFDSPASARDILPFIKFHRLDMTEVLDPLESFKTFNEFFYRKLKPEARPCASRDDPRVVVSAADSRMMAFQTIDQATKIWIKGWDFTLAKLLDDVSYAMNFHGGSLAVFRLSPQDYHRFHVPVDGIITETHHLPGQYYTVNPMAVRTTLDVFGDNARTIVRMDTEAFGKVAIVCIGAMMVGSIILTAPIGSPLKRADELGYFKFGGSSCVLLFERDGIQFDQDLLENAQKPLETLVRVGEQIAVKKAATDLIQ</sequence>
<keyword evidence="4" id="KW-0106">Calcium</keyword>
<dbReference type="InterPro" id="IPR002048">
    <property type="entry name" value="EF_hand_dom"/>
</dbReference>
<dbReference type="GO" id="GO:0000139">
    <property type="term" value="C:Golgi membrane"/>
    <property type="evidence" value="ECO:0007669"/>
    <property type="project" value="UniProtKB-SubCell"/>
</dbReference>
<dbReference type="CDD" id="cd00030">
    <property type="entry name" value="C2"/>
    <property type="match status" value="1"/>
</dbReference>
<evidence type="ECO:0000256" key="8">
    <source>
        <dbReference type="ARBA" id="ARBA00023209"/>
    </source>
</evidence>
<dbReference type="InterPro" id="IPR033177">
    <property type="entry name" value="PSD-B"/>
</dbReference>
<evidence type="ECO:0000256" key="11">
    <source>
        <dbReference type="ARBA" id="ARBA00023317"/>
    </source>
</evidence>
<feature type="compositionally biased region" description="Low complexity" evidence="13">
    <location>
        <begin position="24"/>
        <end position="33"/>
    </location>
</feature>
<dbReference type="Proteomes" id="UP000242146">
    <property type="component" value="Unassembled WGS sequence"/>
</dbReference>
<feature type="region of interest" description="Disordered" evidence="13">
    <location>
        <begin position="813"/>
        <end position="888"/>
    </location>
</feature>
<evidence type="ECO:0000256" key="13">
    <source>
        <dbReference type="SAM" id="MobiDB-lite"/>
    </source>
</evidence>
<dbReference type="PANTHER" id="PTHR10067:SF17">
    <property type="entry name" value="PHOSPHATIDYLSERINE DECARBOXYLASE PROENZYME 2"/>
    <property type="match status" value="1"/>
</dbReference>
<keyword evidence="6 12" id="KW-0472">Membrane</keyword>
<feature type="compositionally biased region" description="Low complexity" evidence="13">
    <location>
        <begin position="825"/>
        <end position="860"/>
    </location>
</feature>
<comment type="PTM">
    <text evidence="12">Is synthesized initially as an inactive proenzyme. Formation of the active enzyme involves a self-maturation process in which the active site pyruvoyl group is generated from an internal serine residue via an autocatalytic post-translational modification. Two non-identical subunits are generated from the proenzyme in this reaction, and the pyruvate is formed at the N-terminus of the alpha chain, which is derived from the carboxyl end of the proenzyme. The autoendoproteolytic cleavage occurs by a canonical serine protease mechanism, in which the side chain hydroxyl group of the serine supplies its oxygen atom to form the C-terminus of the beta chain, while the remainder of the serine residue undergoes an oxidative deamination to produce ammonia and the pyruvoyl prosthetic group on the alpha chain. During this reaction, the Ser that is part of the protease active site of the proenzyme becomes the pyruvoyl prosthetic group, which constitutes an essential element of the active site of the mature decarboxylase.</text>
</comment>
<feature type="modified residue" description="Pyruvic acid (Ser); by autocatalysis" evidence="12">
    <location>
        <position position="1230"/>
    </location>
</feature>
<feature type="chain" id="PRO_5023383832" description="Phosphatidylserine decarboxylase 2 alpha chain" evidence="12">
    <location>
        <begin position="1230"/>
        <end position="1276"/>
    </location>
</feature>
<comment type="pathway">
    <text evidence="1">Lipid metabolism.</text>
</comment>
<dbReference type="STRING" id="101127.A0A1X2G2L5"/>
<reference evidence="16 17" key="1">
    <citation type="submission" date="2016-07" db="EMBL/GenBank/DDBJ databases">
        <title>Pervasive Adenine N6-methylation of Active Genes in Fungi.</title>
        <authorList>
            <consortium name="DOE Joint Genome Institute"/>
            <person name="Mondo S.J."/>
            <person name="Dannebaum R.O."/>
            <person name="Kuo R.C."/>
            <person name="Labutti K."/>
            <person name="Haridas S."/>
            <person name="Kuo A."/>
            <person name="Salamov A."/>
            <person name="Ahrendt S.R."/>
            <person name="Lipzen A."/>
            <person name="Sullivan W."/>
            <person name="Andreopoulos W.B."/>
            <person name="Clum A."/>
            <person name="Lindquist E."/>
            <person name="Daum C."/>
            <person name="Ramamoorthy G.K."/>
            <person name="Gryganskyi A."/>
            <person name="Culley D."/>
            <person name="Magnuson J.K."/>
            <person name="James T.Y."/>
            <person name="O'Malley M.A."/>
            <person name="Stajich J.E."/>
            <person name="Spatafora J.W."/>
            <person name="Visel A."/>
            <person name="Grigoriev I.V."/>
        </authorList>
    </citation>
    <scope>NUCLEOTIDE SEQUENCE [LARGE SCALE GENOMIC DNA]</scope>
    <source>
        <strain evidence="16 17">NRRL 3301</strain>
    </source>
</reference>
<feature type="active site" description="Charge relay system; for autoendoproteolytic cleavage activity" evidence="12">
    <location>
        <position position="1087"/>
    </location>
</feature>
<keyword evidence="7 12" id="KW-0865">Zymogen</keyword>
<feature type="active site" description="Charge relay system; for autoendoproteolytic cleavage activity" evidence="12">
    <location>
        <position position="1230"/>
    </location>
</feature>
<dbReference type="PROSITE" id="PS50004">
    <property type="entry name" value="C2"/>
    <property type="match status" value="2"/>
</dbReference>
<proteinExistence type="inferred from homology"/>
<evidence type="ECO:0000256" key="1">
    <source>
        <dbReference type="ARBA" id="ARBA00005189"/>
    </source>
</evidence>
<dbReference type="SUPFAM" id="SSF49562">
    <property type="entry name" value="C2 domain (Calcium/lipid-binding domain, CaLB)"/>
    <property type="match status" value="2"/>
</dbReference>
<protein>
    <recommendedName>
        <fullName evidence="12">Phosphatidylserine decarboxylase proenzyme 2</fullName>
        <ecNumber evidence="12">4.1.1.65</ecNumber>
    </recommendedName>
    <component>
        <recommendedName>
            <fullName evidence="12">Phosphatidylserine decarboxylase 2 beta chain</fullName>
        </recommendedName>
    </component>
    <component>
        <recommendedName>
            <fullName evidence="12">Phosphatidylserine decarboxylase 2 alpha chain</fullName>
        </recommendedName>
    </component>
</protein>
<dbReference type="GO" id="GO:0006646">
    <property type="term" value="P:phosphatidylethanolamine biosynthetic process"/>
    <property type="evidence" value="ECO:0007669"/>
    <property type="project" value="UniProtKB-UniRule"/>
</dbReference>
<keyword evidence="3 12" id="KW-0210">Decarboxylase</keyword>
<dbReference type="InterPro" id="IPR035892">
    <property type="entry name" value="C2_domain_sf"/>
</dbReference>
<feature type="region of interest" description="Disordered" evidence="13">
    <location>
        <begin position="1"/>
        <end position="85"/>
    </location>
</feature>
<dbReference type="Gene3D" id="1.10.238.10">
    <property type="entry name" value="EF-hand"/>
    <property type="match status" value="1"/>
</dbReference>
<feature type="compositionally biased region" description="Low complexity" evidence="13">
    <location>
        <begin position="867"/>
        <end position="881"/>
    </location>
</feature>
<evidence type="ECO:0000313" key="16">
    <source>
        <dbReference type="EMBL" id="ORX42923.1"/>
    </source>
</evidence>
<feature type="region of interest" description="Disordered" evidence="13">
    <location>
        <begin position="502"/>
        <end position="533"/>
    </location>
</feature>
<evidence type="ECO:0000256" key="12">
    <source>
        <dbReference type="HAMAP-Rule" id="MF_03209"/>
    </source>
</evidence>
<dbReference type="EC" id="4.1.1.65" evidence="12"/>
<name>A0A1X2G2L5_9FUNG</name>
<comment type="catalytic activity">
    <reaction evidence="12">
        <text>a 1,2-diacyl-sn-glycero-3-phospho-L-serine + H(+) = a 1,2-diacyl-sn-glycero-3-phosphoethanolamine + CO2</text>
        <dbReference type="Rhea" id="RHEA:20828"/>
        <dbReference type="ChEBI" id="CHEBI:15378"/>
        <dbReference type="ChEBI" id="CHEBI:16526"/>
        <dbReference type="ChEBI" id="CHEBI:57262"/>
        <dbReference type="ChEBI" id="CHEBI:64612"/>
        <dbReference type="EC" id="4.1.1.65"/>
    </reaction>
</comment>
<dbReference type="NCBIfam" id="TIGR00163">
    <property type="entry name" value="PS_decarb"/>
    <property type="match status" value="1"/>
</dbReference>
<feature type="active site" description="Schiff-base intermediate with substrate; via pyruvic acid; for decarboxylase activity" evidence="12">
    <location>
        <position position="1230"/>
    </location>
</feature>
<comment type="domain">
    <text evidence="12">The C2 domains have an essential, but non-catalytic function. They may facilitate interactions with other proteins and are required for lipid transport function.</text>
</comment>
<feature type="compositionally biased region" description="Basic residues" evidence="13">
    <location>
        <begin position="336"/>
        <end position="345"/>
    </location>
</feature>
<feature type="compositionally biased region" description="Low complexity" evidence="13">
    <location>
        <begin position="553"/>
        <end position="569"/>
    </location>
</feature>
<comment type="subunit">
    <text evidence="12">Heterodimer of a large membrane-associated beta subunit and a small pyruvoyl-containing alpha subunit.</text>
</comment>
<evidence type="ECO:0000256" key="3">
    <source>
        <dbReference type="ARBA" id="ARBA00022793"/>
    </source>
</evidence>
<keyword evidence="5 12" id="KW-0443">Lipid metabolism</keyword>
<dbReference type="AlphaFoldDB" id="A0A1X2G2L5"/>
<keyword evidence="11 12" id="KW-0670">Pyruvate</keyword>
<comment type="caution">
    <text evidence="16">The sequence shown here is derived from an EMBL/GenBank/DDBJ whole genome shotgun (WGS) entry which is preliminary data.</text>
</comment>
<dbReference type="GO" id="GO:0010008">
    <property type="term" value="C:endosome membrane"/>
    <property type="evidence" value="ECO:0007669"/>
    <property type="project" value="UniProtKB-SubCell"/>
</dbReference>
<evidence type="ECO:0000256" key="2">
    <source>
        <dbReference type="ARBA" id="ARBA00022516"/>
    </source>
</evidence>
<dbReference type="PROSITE" id="PS50222">
    <property type="entry name" value="EF_HAND_2"/>
    <property type="match status" value="1"/>
</dbReference>
<feature type="site" description="Cleavage (non-hydrolytic); by autocatalysis" evidence="12">
    <location>
        <begin position="1229"/>
        <end position="1230"/>
    </location>
</feature>
<evidence type="ECO:0000313" key="17">
    <source>
        <dbReference type="Proteomes" id="UP000242146"/>
    </source>
</evidence>
<keyword evidence="9 12" id="KW-0456">Lyase</keyword>
<evidence type="ECO:0000256" key="4">
    <source>
        <dbReference type="ARBA" id="ARBA00022837"/>
    </source>
</evidence>
<keyword evidence="8 12" id="KW-0594">Phospholipid biosynthesis</keyword>
<dbReference type="HAMAP" id="MF_00663">
    <property type="entry name" value="PS_decarb_PSD_B_type2"/>
    <property type="match status" value="1"/>
</dbReference>
<dbReference type="Gene3D" id="2.60.40.150">
    <property type="entry name" value="C2 domain"/>
    <property type="match status" value="2"/>
</dbReference>
<evidence type="ECO:0000256" key="9">
    <source>
        <dbReference type="ARBA" id="ARBA00023239"/>
    </source>
</evidence>
<feature type="region of interest" description="Disordered" evidence="13">
    <location>
        <begin position="553"/>
        <end position="573"/>
    </location>
</feature>
<feature type="active site" description="Charge relay system; for autoendoproteolytic cleavage activity" evidence="12">
    <location>
        <position position="1143"/>
    </location>
</feature>
<dbReference type="GO" id="GO:0004609">
    <property type="term" value="F:phosphatidylserine decarboxylase activity"/>
    <property type="evidence" value="ECO:0007669"/>
    <property type="project" value="UniProtKB-UniRule"/>
</dbReference>
<evidence type="ECO:0000259" key="14">
    <source>
        <dbReference type="PROSITE" id="PS50004"/>
    </source>
</evidence>
<dbReference type="Pfam" id="PF00168">
    <property type="entry name" value="C2"/>
    <property type="match status" value="2"/>
</dbReference>
<dbReference type="GO" id="GO:0016540">
    <property type="term" value="P:protein autoprocessing"/>
    <property type="evidence" value="ECO:0007669"/>
    <property type="project" value="UniProtKB-UniRule"/>
</dbReference>
<comment type="subcellular location">
    <subcellularLocation>
        <location evidence="12">Golgi apparatus membrane</location>
        <topology evidence="12">Peripheral membrane protein</topology>
        <orientation evidence="12">Cytoplasmic side</orientation>
    </subcellularLocation>
    <subcellularLocation>
        <location evidence="12">Endosome membrane</location>
        <topology evidence="12">Peripheral membrane protein</topology>
        <orientation evidence="12">Cytoplasmic side</orientation>
    </subcellularLocation>
</comment>
<dbReference type="InterPro" id="IPR000008">
    <property type="entry name" value="C2_dom"/>
</dbReference>
<feature type="domain" description="C2" evidence="14">
    <location>
        <begin position="77"/>
        <end position="204"/>
    </location>
</feature>
<dbReference type="EMBL" id="MCGT01000060">
    <property type="protein sequence ID" value="ORX42923.1"/>
    <property type="molecule type" value="Genomic_DNA"/>
</dbReference>
<feature type="compositionally biased region" description="Basic residues" evidence="13">
    <location>
        <begin position="70"/>
        <end position="80"/>
    </location>
</feature>
<evidence type="ECO:0000256" key="6">
    <source>
        <dbReference type="ARBA" id="ARBA00023136"/>
    </source>
</evidence>
<dbReference type="Pfam" id="PF02666">
    <property type="entry name" value="PS_Dcarbxylase"/>
    <property type="match status" value="1"/>
</dbReference>
<feature type="compositionally biased region" description="Polar residues" evidence="13">
    <location>
        <begin position="815"/>
        <end position="824"/>
    </location>
</feature>
<dbReference type="InterPro" id="IPR011992">
    <property type="entry name" value="EF-hand-dom_pair"/>
</dbReference>
<dbReference type="GO" id="GO:0005795">
    <property type="term" value="C:Golgi stack"/>
    <property type="evidence" value="ECO:0007669"/>
    <property type="project" value="UniProtKB-UniRule"/>
</dbReference>
<dbReference type="GO" id="GO:0005509">
    <property type="term" value="F:calcium ion binding"/>
    <property type="evidence" value="ECO:0007669"/>
    <property type="project" value="InterPro"/>
</dbReference>
<evidence type="ECO:0000256" key="5">
    <source>
        <dbReference type="ARBA" id="ARBA00023098"/>
    </source>
</evidence>